<organism evidence="2 3">
    <name type="scientific">Thermococcus waiotapuensis</name>
    <dbReference type="NCBI Taxonomy" id="90909"/>
    <lineage>
        <taxon>Archaea</taxon>
        <taxon>Methanobacteriati</taxon>
        <taxon>Methanobacteriota</taxon>
        <taxon>Thermococci</taxon>
        <taxon>Thermococcales</taxon>
        <taxon>Thermococcaceae</taxon>
        <taxon>Thermococcus</taxon>
    </lineage>
</organism>
<dbReference type="AlphaFoldDB" id="A0AAE4NT75"/>
<dbReference type="InterPro" id="IPR002372">
    <property type="entry name" value="PQQ_rpt_dom"/>
</dbReference>
<dbReference type="RefSeq" id="WP_315340124.1">
    <property type="nucleotide sequence ID" value="NZ_JAVDZE010000001.1"/>
</dbReference>
<gene>
    <name evidence="2" type="ORF">RBI02_02525</name>
</gene>
<name>A0AAE4NT75_9EURY</name>
<accession>A0AAE4NT75</accession>
<dbReference type="InterPro" id="IPR027552">
    <property type="entry name" value="CGP_CTERM"/>
</dbReference>
<dbReference type="Pfam" id="PF13360">
    <property type="entry name" value="PQQ_2"/>
    <property type="match status" value="1"/>
</dbReference>
<dbReference type="EMBL" id="JAVDZE010000001">
    <property type="protein sequence ID" value="MDV3103424.1"/>
    <property type="molecule type" value="Genomic_DNA"/>
</dbReference>
<dbReference type="InterPro" id="IPR011047">
    <property type="entry name" value="Quinoprotein_ADH-like_sf"/>
</dbReference>
<dbReference type="Gene3D" id="2.130.10.10">
    <property type="entry name" value="YVTN repeat-like/Quinoprotein amine dehydrogenase"/>
    <property type="match status" value="1"/>
</dbReference>
<proteinExistence type="predicted"/>
<reference evidence="2 3" key="1">
    <citation type="submission" date="2023-08" db="EMBL/GenBank/DDBJ databases">
        <title>Draft genome sequence of Thermococcus waiotapuensis WT1T, a thermophilic sulphur-dependent archaeon from order Thermococcales.</title>
        <authorList>
            <person name="Manners S.H."/>
            <person name="Carere C.R."/>
            <person name="Dhami M.K."/>
            <person name="Dobson R.C.J."/>
            <person name="Stott M.B."/>
        </authorList>
    </citation>
    <scope>NUCLEOTIDE SEQUENCE [LARGE SCALE GENOMIC DNA]</scope>
    <source>
        <strain evidence="2 3">WT1</strain>
    </source>
</reference>
<evidence type="ECO:0000313" key="3">
    <source>
        <dbReference type="Proteomes" id="UP001245683"/>
    </source>
</evidence>
<dbReference type="NCBIfam" id="TIGR04288">
    <property type="entry name" value="CGP_CTERM"/>
    <property type="match status" value="1"/>
</dbReference>
<keyword evidence="3" id="KW-1185">Reference proteome</keyword>
<dbReference type="SUPFAM" id="SSF50998">
    <property type="entry name" value="Quinoprotein alcohol dehydrogenase-like"/>
    <property type="match status" value="1"/>
</dbReference>
<dbReference type="InterPro" id="IPR015943">
    <property type="entry name" value="WD40/YVTN_repeat-like_dom_sf"/>
</dbReference>
<sequence length="166" mass="18090">MVDGDGKVLWNESAFFVEDLLVNGDTLYVSGADENGGRVAAYDLREKKELWNVRFPYRAKVLAYGADKLAVGAGKFETREEGNVTRIYSEGGLYLLNPKNGKVLWKDTSMGYVRSLAVSGNLLAAGTGSSYFYVLDLGRVNESPSICGPGIFLLLALVFTMTRRGG</sequence>
<evidence type="ECO:0000313" key="2">
    <source>
        <dbReference type="EMBL" id="MDV3103424.1"/>
    </source>
</evidence>
<dbReference type="Proteomes" id="UP001245683">
    <property type="component" value="Unassembled WGS sequence"/>
</dbReference>
<feature type="domain" description="Pyrrolo-quinoline quinone repeat" evidence="1">
    <location>
        <begin position="5"/>
        <end position="108"/>
    </location>
</feature>
<evidence type="ECO:0000259" key="1">
    <source>
        <dbReference type="Pfam" id="PF13360"/>
    </source>
</evidence>
<comment type="caution">
    <text evidence="2">The sequence shown here is derived from an EMBL/GenBank/DDBJ whole genome shotgun (WGS) entry which is preliminary data.</text>
</comment>
<protein>
    <submittedName>
        <fullName evidence="2">PQQ-binding-like beta-propeller repeat protein</fullName>
    </submittedName>
</protein>